<dbReference type="InterPro" id="IPR031329">
    <property type="entry name" value="NEUT/ALK_ceramidase_N"/>
</dbReference>
<evidence type="ECO:0000256" key="3">
    <source>
        <dbReference type="SAM" id="SignalP"/>
    </source>
</evidence>
<comment type="caution">
    <text evidence="5">The sequence shown here is derived from an EMBL/GenBank/DDBJ whole genome shotgun (WGS) entry which is preliminary data.</text>
</comment>
<dbReference type="EMBL" id="BGPR01010260">
    <property type="protein sequence ID" value="GBN45175.1"/>
    <property type="molecule type" value="Genomic_DNA"/>
</dbReference>
<name>A0A4Y2NZT5_ARAVE</name>
<feature type="binding site" evidence="2">
    <location>
        <position position="114"/>
    </location>
    <ligand>
        <name>Zn(2+)</name>
        <dbReference type="ChEBI" id="CHEBI:29105"/>
    </ligand>
</feature>
<protein>
    <recommendedName>
        <fullName evidence="1">Neutral ceramidase</fullName>
    </recommendedName>
</protein>
<dbReference type="GO" id="GO:0046512">
    <property type="term" value="P:sphingosine biosynthetic process"/>
    <property type="evidence" value="ECO:0007669"/>
    <property type="project" value="TreeGrafter"/>
</dbReference>
<keyword evidence="2" id="KW-0479">Metal-binding</keyword>
<organism evidence="5 6">
    <name type="scientific">Araneus ventricosus</name>
    <name type="common">Orbweaver spider</name>
    <name type="synonym">Epeira ventricosa</name>
    <dbReference type="NCBI Taxonomy" id="182803"/>
    <lineage>
        <taxon>Eukaryota</taxon>
        <taxon>Metazoa</taxon>
        <taxon>Ecdysozoa</taxon>
        <taxon>Arthropoda</taxon>
        <taxon>Chelicerata</taxon>
        <taxon>Arachnida</taxon>
        <taxon>Araneae</taxon>
        <taxon>Araneomorphae</taxon>
        <taxon>Entelegynae</taxon>
        <taxon>Araneoidea</taxon>
        <taxon>Araneidae</taxon>
        <taxon>Araneus</taxon>
    </lineage>
</organism>
<accession>A0A4Y2NZT5</accession>
<dbReference type="GO" id="GO:0005576">
    <property type="term" value="C:extracellular region"/>
    <property type="evidence" value="ECO:0007669"/>
    <property type="project" value="TreeGrafter"/>
</dbReference>
<reference evidence="5 6" key="1">
    <citation type="journal article" date="2019" name="Sci. Rep.">
        <title>Orb-weaving spider Araneus ventricosus genome elucidates the spidroin gene catalogue.</title>
        <authorList>
            <person name="Kono N."/>
            <person name="Nakamura H."/>
            <person name="Ohtoshi R."/>
            <person name="Moran D.A.P."/>
            <person name="Shinohara A."/>
            <person name="Yoshida Y."/>
            <person name="Fujiwara M."/>
            <person name="Mori M."/>
            <person name="Tomita M."/>
            <person name="Arakawa K."/>
        </authorList>
    </citation>
    <scope>NUCLEOTIDE SEQUENCE [LARGE SCALE GENOMIC DNA]</scope>
</reference>
<evidence type="ECO:0000259" key="4">
    <source>
        <dbReference type="Pfam" id="PF04734"/>
    </source>
</evidence>
<dbReference type="GO" id="GO:0046514">
    <property type="term" value="P:ceramide catabolic process"/>
    <property type="evidence" value="ECO:0007669"/>
    <property type="project" value="InterPro"/>
</dbReference>
<comment type="cofactor">
    <cofactor evidence="2">
        <name>Zn(2+)</name>
        <dbReference type="ChEBI" id="CHEBI:29105"/>
    </cofactor>
    <text evidence="2">Binds 1 zinc ion per subunit.</text>
</comment>
<evidence type="ECO:0000313" key="6">
    <source>
        <dbReference type="Proteomes" id="UP000499080"/>
    </source>
</evidence>
<feature type="domain" description="Neutral/alkaline non-lysosomal ceramidase N-terminal" evidence="4">
    <location>
        <begin position="24"/>
        <end position="150"/>
    </location>
</feature>
<dbReference type="PANTHER" id="PTHR12670">
    <property type="entry name" value="CERAMIDASE"/>
    <property type="match status" value="1"/>
</dbReference>
<dbReference type="GO" id="GO:0042759">
    <property type="term" value="P:long-chain fatty acid biosynthetic process"/>
    <property type="evidence" value="ECO:0007669"/>
    <property type="project" value="TreeGrafter"/>
</dbReference>
<dbReference type="InterPro" id="IPR006823">
    <property type="entry name" value="Ceramidase_alk"/>
</dbReference>
<dbReference type="GO" id="GO:0016020">
    <property type="term" value="C:membrane"/>
    <property type="evidence" value="ECO:0007669"/>
    <property type="project" value="GOC"/>
</dbReference>
<keyword evidence="6" id="KW-1185">Reference proteome</keyword>
<dbReference type="Pfam" id="PF04734">
    <property type="entry name" value="Ceramidase_alk"/>
    <property type="match status" value="1"/>
</dbReference>
<keyword evidence="2" id="KW-0862">Zinc</keyword>
<sequence length="223" mass="24771">MFVGFVFVCTFLLLSGSRAENDIYDIGIGIADITGPAADINMMGYAKVSQVTRGIHTRQYSRAFVVSDNSSRVALVSIDSGMVSHIVKMEVVKALKEKFGELYTEENVMITATHTHATPGGHLQYLLYLIPSQGFIRQTFFSLVKGIVKTLPLVISFCSRSCGNGTVSETGERETKRMLKILSSEHFLGCFEKLRRDGTSILLQIGSIVKGIRTNYLRKRNYI</sequence>
<evidence type="ECO:0000313" key="5">
    <source>
        <dbReference type="EMBL" id="GBN45175.1"/>
    </source>
</evidence>
<dbReference type="AlphaFoldDB" id="A0A4Y2NZT5"/>
<gene>
    <name evidence="5" type="primary">NCER3_2</name>
    <name evidence="5" type="ORF">AVEN_109217_1</name>
</gene>
<evidence type="ECO:0000256" key="2">
    <source>
        <dbReference type="PIRSR" id="PIRSR606823-2"/>
    </source>
</evidence>
<feature type="chain" id="PRO_5021271672" description="Neutral ceramidase" evidence="3">
    <location>
        <begin position="20"/>
        <end position="223"/>
    </location>
</feature>
<feature type="signal peptide" evidence="3">
    <location>
        <begin position="1"/>
        <end position="19"/>
    </location>
</feature>
<dbReference type="PANTHER" id="PTHR12670:SF1">
    <property type="entry name" value="NEUTRAL CERAMIDASE"/>
    <property type="match status" value="1"/>
</dbReference>
<dbReference type="OrthoDB" id="191371at2759"/>
<dbReference type="Proteomes" id="UP000499080">
    <property type="component" value="Unassembled WGS sequence"/>
</dbReference>
<evidence type="ECO:0000256" key="1">
    <source>
        <dbReference type="ARBA" id="ARBA00019235"/>
    </source>
</evidence>
<keyword evidence="3" id="KW-0732">Signal</keyword>
<proteinExistence type="predicted"/>
<dbReference type="GO" id="GO:0046872">
    <property type="term" value="F:metal ion binding"/>
    <property type="evidence" value="ECO:0007669"/>
    <property type="project" value="UniProtKB-KW"/>
</dbReference>
<dbReference type="GO" id="GO:0017040">
    <property type="term" value="F:N-acylsphingosine amidohydrolase activity"/>
    <property type="evidence" value="ECO:0007669"/>
    <property type="project" value="InterPro"/>
</dbReference>